<dbReference type="RefSeq" id="XP_022469543.1">
    <property type="nucleotide sequence ID" value="XM_022623922.1"/>
</dbReference>
<dbReference type="Proteomes" id="UP000176998">
    <property type="component" value="Unassembled WGS sequence"/>
</dbReference>
<accession>A0A1G4AT85</accession>
<gene>
    <name evidence="2" type="ORF">CORC01_12301</name>
</gene>
<feature type="chain" id="PRO_5009602100" evidence="1">
    <location>
        <begin position="27"/>
        <end position="189"/>
    </location>
</feature>
<protein>
    <submittedName>
        <fullName evidence="2">Uncharacterized protein</fullName>
    </submittedName>
</protein>
<organism evidence="2 3">
    <name type="scientific">Colletotrichum orchidophilum</name>
    <dbReference type="NCBI Taxonomy" id="1209926"/>
    <lineage>
        <taxon>Eukaryota</taxon>
        <taxon>Fungi</taxon>
        <taxon>Dikarya</taxon>
        <taxon>Ascomycota</taxon>
        <taxon>Pezizomycotina</taxon>
        <taxon>Sordariomycetes</taxon>
        <taxon>Hypocreomycetidae</taxon>
        <taxon>Glomerellales</taxon>
        <taxon>Glomerellaceae</taxon>
        <taxon>Colletotrichum</taxon>
    </lineage>
</organism>
<evidence type="ECO:0000256" key="1">
    <source>
        <dbReference type="SAM" id="SignalP"/>
    </source>
</evidence>
<keyword evidence="1" id="KW-0732">Signal</keyword>
<dbReference type="GeneID" id="34565432"/>
<proteinExistence type="predicted"/>
<dbReference type="AlphaFoldDB" id="A0A1G4AT85"/>
<sequence length="189" mass="21388">MYHDVRTLVAICILFYGRAFIPTAEAHDGYISFATQMRLYRRRCLRQDVQSLVRHGNLDQTMHDEAGGKASPSFNEVLKTRYPSESNNTTASPHHLELVMMRMPITWQDMLAPARPYTRDFGGLGGWGCTRDSGEPVSDIGASQYGSKMATFRERLEDSEIEDFYCRILEEGESAGNGSHRRIGDSMIK</sequence>
<dbReference type="EMBL" id="MJBS01000149">
    <property type="protein sequence ID" value="OHE92374.1"/>
    <property type="molecule type" value="Genomic_DNA"/>
</dbReference>
<reference evidence="2 3" key="1">
    <citation type="submission" date="2016-09" db="EMBL/GenBank/DDBJ databases">
        <authorList>
            <person name="Capua I."/>
            <person name="De Benedictis P."/>
            <person name="Joannis T."/>
            <person name="Lombin L.H."/>
            <person name="Cattoli G."/>
        </authorList>
    </citation>
    <scope>NUCLEOTIDE SEQUENCE [LARGE SCALE GENOMIC DNA]</scope>
    <source>
        <strain evidence="2 3">IMI 309357</strain>
    </source>
</reference>
<evidence type="ECO:0000313" key="2">
    <source>
        <dbReference type="EMBL" id="OHE92374.1"/>
    </source>
</evidence>
<feature type="signal peptide" evidence="1">
    <location>
        <begin position="1"/>
        <end position="26"/>
    </location>
</feature>
<name>A0A1G4AT85_9PEZI</name>
<comment type="caution">
    <text evidence="2">The sequence shown here is derived from an EMBL/GenBank/DDBJ whole genome shotgun (WGS) entry which is preliminary data.</text>
</comment>
<keyword evidence="3" id="KW-1185">Reference proteome</keyword>
<evidence type="ECO:0000313" key="3">
    <source>
        <dbReference type="Proteomes" id="UP000176998"/>
    </source>
</evidence>